<dbReference type="Gene3D" id="3.30.930.10">
    <property type="entry name" value="Bira Bifunctional Protein, Domain 2"/>
    <property type="match status" value="1"/>
</dbReference>
<proteinExistence type="predicted"/>
<reference evidence="2 3" key="1">
    <citation type="submission" date="2020-04" db="EMBL/GenBank/DDBJ databases">
        <authorList>
            <person name="Hogendoorn C."/>
        </authorList>
    </citation>
    <scope>NUCLEOTIDE SEQUENCE [LARGE SCALE GENOMIC DNA]</scope>
    <source>
        <strain evidence="2">COOX1</strain>
    </source>
</reference>
<name>A0A6F9EF38_9BACL</name>
<dbReference type="Gene3D" id="3.30.390.50">
    <property type="entry name" value="CO dehydrogenase flavoprotein, C-terminal domain"/>
    <property type="match status" value="1"/>
</dbReference>
<dbReference type="InterPro" id="IPR050664">
    <property type="entry name" value="Octanoyltrans_LipM/LipL"/>
</dbReference>
<dbReference type="AlphaFoldDB" id="A0A6F9EF38"/>
<gene>
    <name evidence="2" type="ORF">COOX1_2702</name>
</gene>
<dbReference type="PANTHER" id="PTHR43679">
    <property type="entry name" value="OCTANOYLTRANSFERASE LIPM-RELATED"/>
    <property type="match status" value="1"/>
</dbReference>
<accession>A0A6F9EF38</accession>
<dbReference type="CDD" id="cd16443">
    <property type="entry name" value="LplA"/>
    <property type="match status" value="1"/>
</dbReference>
<protein>
    <submittedName>
        <fullName evidence="2">Biotin/lipoate A/B protein ligase</fullName>
    </submittedName>
</protein>
<dbReference type="GO" id="GO:0016740">
    <property type="term" value="F:transferase activity"/>
    <property type="evidence" value="ECO:0007669"/>
    <property type="project" value="UniProtKB-ARBA"/>
</dbReference>
<dbReference type="GO" id="GO:0016874">
    <property type="term" value="F:ligase activity"/>
    <property type="evidence" value="ECO:0007669"/>
    <property type="project" value="UniProtKB-KW"/>
</dbReference>
<dbReference type="GO" id="GO:0140096">
    <property type="term" value="F:catalytic activity, acting on a protein"/>
    <property type="evidence" value="ECO:0007669"/>
    <property type="project" value="UniProtKB-ARBA"/>
</dbReference>
<dbReference type="Proteomes" id="UP000502196">
    <property type="component" value="Chromosome"/>
</dbReference>
<dbReference type="InterPro" id="IPR004143">
    <property type="entry name" value="BPL_LPL_catalytic"/>
</dbReference>
<dbReference type="SUPFAM" id="SSF55681">
    <property type="entry name" value="Class II aaRS and biotin synthetases"/>
    <property type="match status" value="1"/>
</dbReference>
<dbReference type="PANTHER" id="PTHR43679:SF2">
    <property type="entry name" value="OCTANOYL-[GCVH]:PROTEIN N-OCTANOYLTRANSFERASE"/>
    <property type="match status" value="1"/>
</dbReference>
<feature type="domain" description="BPL/LPL catalytic" evidence="1">
    <location>
        <begin position="26"/>
        <end position="218"/>
    </location>
</feature>
<dbReference type="RefSeq" id="WP_170086168.1">
    <property type="nucleotide sequence ID" value="NZ_CP047972.1"/>
</dbReference>
<dbReference type="PROSITE" id="PS51733">
    <property type="entry name" value="BPL_LPL_CATALYTIC"/>
    <property type="match status" value="1"/>
</dbReference>
<sequence length="351" mass="39399">MRYLNLGIVSAERSQAVYHAVAREARPGDEATLIVVSPRTPYVCAGFHQVTSREIDVEYCREQGIPIGRRMTGGGAVYLDQDQIFWHLILPESQVPVQRLYETWLQAPVRAYHRIGIAAEHRPVNDIVVGPRKIGGTGAATIGTSIVLVGSIMMDFDVDAMAKVLRVPSEKFRDKLVSGLSEYVTSIRRELAGQPLPEREQVTAILVEEFASILQEPARAGRLSQREQQALREFEELLFSEPFVFRSEGILRSGVKISEAVRLYEGVHKAPGGLIRLIYRTRDGLFDDVLLAGDFFAYPEDALERFSERLIGRKVSEEEWVLAAEWLMEEASIPEVGVEDLMQAFRATHGF</sequence>
<dbReference type="EMBL" id="LR792683">
    <property type="protein sequence ID" value="CAB3395023.1"/>
    <property type="molecule type" value="Genomic_DNA"/>
</dbReference>
<evidence type="ECO:0000259" key="1">
    <source>
        <dbReference type="PROSITE" id="PS51733"/>
    </source>
</evidence>
<dbReference type="Pfam" id="PF21948">
    <property type="entry name" value="LplA-B_cat"/>
    <property type="match status" value="1"/>
</dbReference>
<keyword evidence="2" id="KW-0436">Ligase</keyword>
<dbReference type="GO" id="GO:0009249">
    <property type="term" value="P:protein lipoylation"/>
    <property type="evidence" value="ECO:0007669"/>
    <property type="project" value="UniProtKB-ARBA"/>
</dbReference>
<dbReference type="SUPFAM" id="SSF82649">
    <property type="entry name" value="SufE/NifU"/>
    <property type="match status" value="1"/>
</dbReference>
<dbReference type="InterPro" id="IPR045864">
    <property type="entry name" value="aa-tRNA-synth_II/BPL/LPL"/>
</dbReference>
<evidence type="ECO:0000313" key="3">
    <source>
        <dbReference type="Proteomes" id="UP000502196"/>
    </source>
</evidence>
<organism evidence="2 3">
    <name type="scientific">Kyrpidia spormannii</name>
    <dbReference type="NCBI Taxonomy" id="2055160"/>
    <lineage>
        <taxon>Bacteria</taxon>
        <taxon>Bacillati</taxon>
        <taxon>Bacillota</taxon>
        <taxon>Bacilli</taxon>
        <taxon>Bacillales</taxon>
        <taxon>Alicyclobacillaceae</taxon>
        <taxon>Kyrpidia</taxon>
    </lineage>
</organism>
<evidence type="ECO:0000313" key="2">
    <source>
        <dbReference type="EMBL" id="CAB3395023.1"/>
    </source>
</evidence>